<reference evidence="1" key="2">
    <citation type="submission" date="2023-01" db="EMBL/GenBank/DDBJ databases">
        <authorList>
            <person name="Sun Q."/>
            <person name="Evtushenko L."/>
        </authorList>
    </citation>
    <scope>NUCLEOTIDE SEQUENCE</scope>
    <source>
        <strain evidence="1">VKM Ac-1447</strain>
    </source>
</reference>
<reference evidence="1" key="1">
    <citation type="journal article" date="2014" name="Int. J. Syst. Evol. Microbiol.">
        <title>Complete genome sequence of Corynebacterium casei LMG S-19264T (=DSM 44701T), isolated from a smear-ripened cheese.</title>
        <authorList>
            <consortium name="US DOE Joint Genome Institute (JGI-PGF)"/>
            <person name="Walter F."/>
            <person name="Albersmeier A."/>
            <person name="Kalinowski J."/>
            <person name="Ruckert C."/>
        </authorList>
    </citation>
    <scope>NUCLEOTIDE SEQUENCE</scope>
    <source>
        <strain evidence="1">VKM Ac-1447</strain>
    </source>
</reference>
<accession>A0A9W6M3B0</accession>
<dbReference type="AlphaFoldDB" id="A0A9W6M3B0"/>
<dbReference type="SUPFAM" id="SSF48371">
    <property type="entry name" value="ARM repeat"/>
    <property type="match status" value="1"/>
</dbReference>
<evidence type="ECO:0000313" key="2">
    <source>
        <dbReference type="Proteomes" id="UP001142317"/>
    </source>
</evidence>
<name>A0A9W6M3B0_9MICO</name>
<protein>
    <recommendedName>
        <fullName evidence="3">HEAT repeat domain-containing protein</fullName>
    </recommendedName>
</protein>
<dbReference type="Gene3D" id="1.25.10.10">
    <property type="entry name" value="Leucine-rich Repeat Variant"/>
    <property type="match status" value="1"/>
</dbReference>
<dbReference type="InterPro" id="IPR016024">
    <property type="entry name" value="ARM-type_fold"/>
</dbReference>
<sequence>MSEQTEETASGRLRTALNAGDGSSRVQSALAAGTYPRPEYVAVLVEQCAHEPDFTVRETLTWALTRQDRDTAVASLLPELRSVLPQARRQALHTLSKIGDPRAWPAITTALLHDDDPEVAQTAWRTAAGLAPDEAKPALADELAVHFGAGTEDLRRSLTRAFLMIGSAGRRAVDAAAASDDWDVRVHALATDHLFAHPDDGFASAIAAARRSAARRDAADWDEQA</sequence>
<comment type="caution">
    <text evidence="1">The sequence shown here is derived from an EMBL/GenBank/DDBJ whole genome shotgun (WGS) entry which is preliminary data.</text>
</comment>
<dbReference type="RefSeq" id="WP_210007463.1">
    <property type="nucleotide sequence ID" value="NZ_BSEO01000005.1"/>
</dbReference>
<evidence type="ECO:0000313" key="1">
    <source>
        <dbReference type="EMBL" id="GLJ79786.1"/>
    </source>
</evidence>
<dbReference type="Proteomes" id="UP001142317">
    <property type="component" value="Unassembled WGS sequence"/>
</dbReference>
<gene>
    <name evidence="1" type="ORF">GCM10017586_14680</name>
</gene>
<keyword evidence="2" id="KW-1185">Reference proteome</keyword>
<proteinExistence type="predicted"/>
<dbReference type="EMBL" id="BSEO01000005">
    <property type="protein sequence ID" value="GLJ79786.1"/>
    <property type="molecule type" value="Genomic_DNA"/>
</dbReference>
<organism evidence="1 2">
    <name type="scientific">Microbacterium imperiale</name>
    <dbReference type="NCBI Taxonomy" id="33884"/>
    <lineage>
        <taxon>Bacteria</taxon>
        <taxon>Bacillati</taxon>
        <taxon>Actinomycetota</taxon>
        <taxon>Actinomycetes</taxon>
        <taxon>Micrococcales</taxon>
        <taxon>Microbacteriaceae</taxon>
        <taxon>Microbacterium</taxon>
    </lineage>
</organism>
<dbReference type="InterPro" id="IPR011989">
    <property type="entry name" value="ARM-like"/>
</dbReference>
<evidence type="ECO:0008006" key="3">
    <source>
        <dbReference type="Google" id="ProtNLM"/>
    </source>
</evidence>
<dbReference type="Pfam" id="PF13646">
    <property type="entry name" value="HEAT_2"/>
    <property type="match status" value="1"/>
</dbReference>